<reference evidence="10" key="1">
    <citation type="journal article" date="2019" name="Int. J. Syst. Evol. Microbiol.">
        <title>The Global Catalogue of Microorganisms (GCM) 10K type strain sequencing project: providing services to taxonomists for standard genome sequencing and annotation.</title>
        <authorList>
            <consortium name="The Broad Institute Genomics Platform"/>
            <consortium name="The Broad Institute Genome Sequencing Center for Infectious Disease"/>
            <person name="Wu L."/>
            <person name="Ma J."/>
        </authorList>
    </citation>
    <scope>NUCLEOTIDE SEQUENCE [LARGE SCALE GENOMIC DNA]</scope>
    <source>
        <strain evidence="10">CCUG 15531</strain>
    </source>
</reference>
<evidence type="ECO:0000256" key="4">
    <source>
        <dbReference type="ARBA" id="ARBA00022692"/>
    </source>
</evidence>
<evidence type="ECO:0000313" key="10">
    <source>
        <dbReference type="Proteomes" id="UP001597227"/>
    </source>
</evidence>
<evidence type="ECO:0000256" key="2">
    <source>
        <dbReference type="ARBA" id="ARBA00022448"/>
    </source>
</evidence>
<feature type="transmembrane region" description="Helical" evidence="7">
    <location>
        <begin position="69"/>
        <end position="93"/>
    </location>
</feature>
<dbReference type="Pfam" id="PF00528">
    <property type="entry name" value="BPD_transp_1"/>
    <property type="match status" value="1"/>
</dbReference>
<dbReference type="PANTHER" id="PTHR43744:SF8">
    <property type="entry name" value="SN-GLYCEROL-3-PHOSPHATE TRANSPORT SYSTEM PERMEASE PROTEIN UGPE"/>
    <property type="match status" value="1"/>
</dbReference>
<name>A0ABW4MX36_9BACI</name>
<evidence type="ECO:0000259" key="8">
    <source>
        <dbReference type="PROSITE" id="PS50928"/>
    </source>
</evidence>
<evidence type="ECO:0000256" key="7">
    <source>
        <dbReference type="RuleBase" id="RU363032"/>
    </source>
</evidence>
<evidence type="ECO:0000256" key="6">
    <source>
        <dbReference type="ARBA" id="ARBA00023136"/>
    </source>
</evidence>
<evidence type="ECO:0000256" key="3">
    <source>
        <dbReference type="ARBA" id="ARBA00022475"/>
    </source>
</evidence>
<proteinExistence type="inferred from homology"/>
<evidence type="ECO:0000256" key="1">
    <source>
        <dbReference type="ARBA" id="ARBA00004651"/>
    </source>
</evidence>
<dbReference type="PANTHER" id="PTHR43744">
    <property type="entry name" value="ABC TRANSPORTER PERMEASE PROTEIN MG189-RELATED-RELATED"/>
    <property type="match status" value="1"/>
</dbReference>
<dbReference type="Gene3D" id="1.10.3720.10">
    <property type="entry name" value="MetI-like"/>
    <property type="match status" value="1"/>
</dbReference>
<sequence>MKEKYDIKKFVAEIIMIALALLFISPLYLVIVNAFKGYDEVLTSTAALPKAFNFDNFVTVWEQLNFPVVFMNTAIITVVSVAGILLISSMAAHRLVRSPGKVSNIIFFLIVSAMIIPFQTMMIPLVKVASNFNMIDSIPGLIMMYFGFGVPLAVFLYHGFIKGIPVELEEAAAIDGAGPFRTFFRIVFPLLTPITVTIGILHTLWIWNDFLLPYLMLGSPDKQTISLASYIYFGQYMTQWNYALAALTLAIIPVIILYLFLQRFIIEGIAAGAVKG</sequence>
<dbReference type="EMBL" id="JBHUEK010000029">
    <property type="protein sequence ID" value="MFD1780995.1"/>
    <property type="molecule type" value="Genomic_DNA"/>
</dbReference>
<keyword evidence="2 7" id="KW-0813">Transport</keyword>
<feature type="transmembrane region" description="Helical" evidence="7">
    <location>
        <begin position="138"/>
        <end position="161"/>
    </location>
</feature>
<comment type="similarity">
    <text evidence="7">Belongs to the binding-protein-dependent transport system permease family.</text>
</comment>
<dbReference type="RefSeq" id="WP_304215222.1">
    <property type="nucleotide sequence ID" value="NZ_JBHUEK010000029.1"/>
</dbReference>
<dbReference type="InterPro" id="IPR035906">
    <property type="entry name" value="MetI-like_sf"/>
</dbReference>
<feature type="transmembrane region" description="Helical" evidence="7">
    <location>
        <begin position="105"/>
        <end position="126"/>
    </location>
</feature>
<dbReference type="CDD" id="cd06261">
    <property type="entry name" value="TM_PBP2"/>
    <property type="match status" value="1"/>
</dbReference>
<comment type="subcellular location">
    <subcellularLocation>
        <location evidence="1 7">Cell membrane</location>
        <topology evidence="1 7">Multi-pass membrane protein</topology>
    </subcellularLocation>
</comment>
<keyword evidence="4 7" id="KW-0812">Transmembrane</keyword>
<keyword evidence="5 7" id="KW-1133">Transmembrane helix</keyword>
<dbReference type="Proteomes" id="UP001597227">
    <property type="component" value="Unassembled WGS sequence"/>
</dbReference>
<evidence type="ECO:0000313" key="9">
    <source>
        <dbReference type="EMBL" id="MFD1780995.1"/>
    </source>
</evidence>
<organism evidence="9 10">
    <name type="scientific">Fredinandcohnia salidurans</name>
    <dbReference type="NCBI Taxonomy" id="2595041"/>
    <lineage>
        <taxon>Bacteria</taxon>
        <taxon>Bacillati</taxon>
        <taxon>Bacillota</taxon>
        <taxon>Bacilli</taxon>
        <taxon>Bacillales</taxon>
        <taxon>Bacillaceae</taxon>
        <taxon>Fredinandcohnia</taxon>
    </lineage>
</organism>
<protein>
    <submittedName>
        <fullName evidence="9">Carbohydrate ABC transporter permease</fullName>
    </submittedName>
</protein>
<dbReference type="PROSITE" id="PS50928">
    <property type="entry name" value="ABC_TM1"/>
    <property type="match status" value="1"/>
</dbReference>
<feature type="transmembrane region" description="Helical" evidence="7">
    <location>
        <begin position="240"/>
        <end position="261"/>
    </location>
</feature>
<keyword evidence="10" id="KW-1185">Reference proteome</keyword>
<feature type="transmembrane region" description="Helical" evidence="7">
    <location>
        <begin position="182"/>
        <end position="207"/>
    </location>
</feature>
<accession>A0ABW4MX36</accession>
<keyword evidence="6 7" id="KW-0472">Membrane</keyword>
<comment type="caution">
    <text evidence="9">The sequence shown here is derived from an EMBL/GenBank/DDBJ whole genome shotgun (WGS) entry which is preliminary data.</text>
</comment>
<evidence type="ECO:0000256" key="5">
    <source>
        <dbReference type="ARBA" id="ARBA00022989"/>
    </source>
</evidence>
<feature type="transmembrane region" description="Helical" evidence="7">
    <location>
        <begin position="12"/>
        <end position="35"/>
    </location>
</feature>
<keyword evidence="3" id="KW-1003">Cell membrane</keyword>
<feature type="domain" description="ABC transmembrane type-1" evidence="8">
    <location>
        <begin position="70"/>
        <end position="261"/>
    </location>
</feature>
<gene>
    <name evidence="9" type="ORF">ACFSFW_20275</name>
</gene>
<dbReference type="InterPro" id="IPR000515">
    <property type="entry name" value="MetI-like"/>
</dbReference>
<dbReference type="SUPFAM" id="SSF161098">
    <property type="entry name" value="MetI-like"/>
    <property type="match status" value="1"/>
</dbReference>